<dbReference type="InterPro" id="IPR006311">
    <property type="entry name" value="TAT_signal"/>
</dbReference>
<keyword evidence="1" id="KW-0732">Signal</keyword>
<comment type="caution">
    <text evidence="2">The sequence shown here is derived from an EMBL/GenBank/DDBJ whole genome shotgun (WGS) entry which is preliminary data.</text>
</comment>
<dbReference type="PROSITE" id="PS51318">
    <property type="entry name" value="TAT"/>
    <property type="match status" value="1"/>
</dbReference>
<dbReference type="PANTHER" id="PTHR33361:SF2">
    <property type="entry name" value="DUF885 DOMAIN-CONTAINING PROTEIN"/>
    <property type="match status" value="1"/>
</dbReference>
<sequence length="611" mass="65783">MHDLTRRELLAAGVAGAALMAMSAWAQAPGGDAAAEALLAKTAQELLALYPENASYYGLDKGAGAALKSQLADKSIAAEKSRAAWAARRLAELKAVDRTALSPKTALDVDVAQTAFDLAVQGWRFPFGEMGVLNGQNSFRNSPYVTSQLCGAFVDQPDFLDSRHVVETAADADAYLARLDAYAGELAAENVRIAADTARGIMLPDFLLDITIGQIAGARAVPVAQQGLVRSLADRAAKAGLTSDYAGRAAAIVRDHVTPALDGQLAVLRDARAKATSDAGVWKFKDGPAWYAWALRFATTNDRTPDEIHALGQAQVKELQARMDVILRKQGLTQGSVGERMTALGKRPDQLFANDDKGRAELLAFLNGRIADVRTRLPRAFGTLVKGNLLIKRVPPSIQDGAPNGYAAAGSIDGSQPGNYYINLKDTGIWPRFSLPTLCFHEGIPGHVWAGEYANRLPLIRTYLSFNAYSEGWALYAEQLSSELGVYEGDPLGELGYLQSIAFRACRLVVDTGIHAKRWTPGQAVDWFQANTGMSRAQLVSEVNRYCAMPAQACGYKMGHNEIIRLREKAKAGLGSRFDLRAFDDIVVGSGNTPLTLLERVVDGYIAKARG</sequence>
<dbReference type="RefSeq" id="WP_303542202.1">
    <property type="nucleotide sequence ID" value="NZ_JAUOTP010000004.1"/>
</dbReference>
<gene>
    <name evidence="2" type="ORF">Q4F19_10170</name>
</gene>
<dbReference type="EMBL" id="JAUOTP010000004">
    <property type="protein sequence ID" value="MDO6414743.1"/>
    <property type="molecule type" value="Genomic_DNA"/>
</dbReference>
<proteinExistence type="predicted"/>
<evidence type="ECO:0000256" key="1">
    <source>
        <dbReference type="SAM" id="SignalP"/>
    </source>
</evidence>
<dbReference type="Pfam" id="PF05960">
    <property type="entry name" value="DUF885"/>
    <property type="match status" value="1"/>
</dbReference>
<keyword evidence="3" id="KW-1185">Reference proteome</keyword>
<reference evidence="2" key="1">
    <citation type="submission" date="2023-07" db="EMBL/GenBank/DDBJ databases">
        <authorList>
            <person name="Kim M."/>
        </authorList>
    </citation>
    <scope>NUCLEOTIDE SEQUENCE</scope>
    <source>
        <strain evidence="2">BIUV-7</strain>
    </source>
</reference>
<accession>A0ABT8Y8T9</accession>
<dbReference type="Proteomes" id="UP001169764">
    <property type="component" value="Unassembled WGS sequence"/>
</dbReference>
<dbReference type="PANTHER" id="PTHR33361">
    <property type="entry name" value="GLR0591 PROTEIN"/>
    <property type="match status" value="1"/>
</dbReference>
<evidence type="ECO:0000313" key="3">
    <source>
        <dbReference type="Proteomes" id="UP001169764"/>
    </source>
</evidence>
<dbReference type="InterPro" id="IPR010281">
    <property type="entry name" value="DUF885"/>
</dbReference>
<organism evidence="2 3">
    <name type="scientific">Sphingomonas natans</name>
    <dbReference type="NCBI Taxonomy" id="3063330"/>
    <lineage>
        <taxon>Bacteria</taxon>
        <taxon>Pseudomonadati</taxon>
        <taxon>Pseudomonadota</taxon>
        <taxon>Alphaproteobacteria</taxon>
        <taxon>Sphingomonadales</taxon>
        <taxon>Sphingomonadaceae</taxon>
        <taxon>Sphingomonas</taxon>
    </lineage>
</organism>
<feature type="chain" id="PRO_5046942419" evidence="1">
    <location>
        <begin position="27"/>
        <end position="611"/>
    </location>
</feature>
<name>A0ABT8Y8T9_9SPHN</name>
<protein>
    <submittedName>
        <fullName evidence="2">DUF885 family protein</fullName>
    </submittedName>
</protein>
<evidence type="ECO:0000313" key="2">
    <source>
        <dbReference type="EMBL" id="MDO6414743.1"/>
    </source>
</evidence>
<feature type="signal peptide" evidence="1">
    <location>
        <begin position="1"/>
        <end position="26"/>
    </location>
</feature>